<dbReference type="SUPFAM" id="SSF53474">
    <property type="entry name" value="alpha/beta-Hydrolases"/>
    <property type="match status" value="1"/>
</dbReference>
<accession>A0A2D1U8N5</accession>
<dbReference type="KEGG" id="pgs:CPT03_16465"/>
<dbReference type="InterPro" id="IPR049492">
    <property type="entry name" value="BD-FAE-like_dom"/>
</dbReference>
<dbReference type="Pfam" id="PF20434">
    <property type="entry name" value="BD-FAE"/>
    <property type="match status" value="1"/>
</dbReference>
<dbReference type="RefSeq" id="WP_099439849.1">
    <property type="nucleotide sequence ID" value="NZ_CP024091.1"/>
</dbReference>
<dbReference type="Gene3D" id="3.40.50.1820">
    <property type="entry name" value="alpha/beta hydrolase"/>
    <property type="match status" value="1"/>
</dbReference>
<feature type="domain" description="BD-FAE-like" evidence="3">
    <location>
        <begin position="49"/>
        <end position="196"/>
    </location>
</feature>
<evidence type="ECO:0000256" key="2">
    <source>
        <dbReference type="SAM" id="SignalP"/>
    </source>
</evidence>
<feature type="signal peptide" evidence="2">
    <location>
        <begin position="1"/>
        <end position="19"/>
    </location>
</feature>
<protein>
    <submittedName>
        <fullName evidence="4">Lipase</fullName>
    </submittedName>
</protein>
<dbReference type="InterPro" id="IPR029058">
    <property type="entry name" value="AB_hydrolase_fold"/>
</dbReference>
<dbReference type="EMBL" id="CP024091">
    <property type="protein sequence ID" value="ATP57940.1"/>
    <property type="molecule type" value="Genomic_DNA"/>
</dbReference>
<dbReference type="Proteomes" id="UP000223749">
    <property type="component" value="Chromosome"/>
</dbReference>
<keyword evidence="5" id="KW-1185">Reference proteome</keyword>
<dbReference type="PANTHER" id="PTHR48081:SF9">
    <property type="entry name" value="CARBOXYLESTERASE"/>
    <property type="match status" value="1"/>
</dbReference>
<dbReference type="PANTHER" id="PTHR48081">
    <property type="entry name" value="AB HYDROLASE SUPERFAMILY PROTEIN C4A8.06C"/>
    <property type="match status" value="1"/>
</dbReference>
<reference evidence="4 5" key="1">
    <citation type="submission" date="2017-10" db="EMBL/GenBank/DDBJ databases">
        <title>Whole genome of Pedobacter ginsengisoli T01R-27 isolated from tomato rhizosphere.</title>
        <authorList>
            <person name="Weon H.-Y."/>
            <person name="Lee S.A."/>
            <person name="Sang M.K."/>
            <person name="Song J."/>
        </authorList>
    </citation>
    <scope>NUCLEOTIDE SEQUENCE [LARGE SCALE GENOMIC DNA]</scope>
    <source>
        <strain evidence="4 5">T01R-27</strain>
    </source>
</reference>
<name>A0A2D1U8N5_9SPHI</name>
<gene>
    <name evidence="4" type="ORF">CPT03_16465</name>
</gene>
<dbReference type="GO" id="GO:0016787">
    <property type="term" value="F:hydrolase activity"/>
    <property type="evidence" value="ECO:0007669"/>
    <property type="project" value="UniProtKB-KW"/>
</dbReference>
<evidence type="ECO:0000259" key="3">
    <source>
        <dbReference type="Pfam" id="PF20434"/>
    </source>
</evidence>
<organism evidence="4 5">
    <name type="scientific">Pedobacter ginsengisoli</name>
    <dbReference type="NCBI Taxonomy" id="363852"/>
    <lineage>
        <taxon>Bacteria</taxon>
        <taxon>Pseudomonadati</taxon>
        <taxon>Bacteroidota</taxon>
        <taxon>Sphingobacteriia</taxon>
        <taxon>Sphingobacteriales</taxon>
        <taxon>Sphingobacteriaceae</taxon>
        <taxon>Pedobacter</taxon>
    </lineage>
</organism>
<proteinExistence type="predicted"/>
<dbReference type="AlphaFoldDB" id="A0A2D1U8N5"/>
<feature type="chain" id="PRO_5013689255" evidence="2">
    <location>
        <begin position="20"/>
        <end position="279"/>
    </location>
</feature>
<dbReference type="OrthoDB" id="9777975at2"/>
<keyword evidence="2" id="KW-0732">Signal</keyword>
<sequence>MRKILLFLFCVLLYTQGFAQATAYEIKKNISYYPASEKADAYREERCKLDVYYPKNKTNSSAIVWFHGGGLTGGDKEMPKELLEKGFIVIGVGYRLSPKVPVAAIIEDATASVAWTFNNIAKYGGNDKLIFVSGHSAGAYLGMMLTLDKKYLAKYSIDADSIAGLIPFSGQAITHFTVRQERKIRDVQPIIDEYAPLYHVRATAPPMLLLTGDREMEMLGRYEENAYLARMMKLAGNKNTVLHELQGYGHNMVYPGIPLLINEVNRLSKEIKANYKIGL</sequence>
<dbReference type="InterPro" id="IPR050300">
    <property type="entry name" value="GDXG_lipolytic_enzyme"/>
</dbReference>
<evidence type="ECO:0000313" key="5">
    <source>
        <dbReference type="Proteomes" id="UP000223749"/>
    </source>
</evidence>
<keyword evidence="1" id="KW-0378">Hydrolase</keyword>
<evidence type="ECO:0000256" key="1">
    <source>
        <dbReference type="ARBA" id="ARBA00022801"/>
    </source>
</evidence>
<evidence type="ECO:0000313" key="4">
    <source>
        <dbReference type="EMBL" id="ATP57940.1"/>
    </source>
</evidence>